<comment type="caution">
    <text evidence="3">The sequence shown here is derived from an EMBL/GenBank/DDBJ whole genome shotgun (WGS) entry which is preliminary data.</text>
</comment>
<comment type="similarity">
    <text evidence="1">Belongs to the UPF0065 (bug) family.</text>
</comment>
<keyword evidence="2" id="KW-0732">Signal</keyword>
<dbReference type="InterPro" id="IPR006311">
    <property type="entry name" value="TAT_signal"/>
</dbReference>
<gene>
    <name evidence="3" type="ORF">ISF6_4522</name>
</gene>
<dbReference type="SUPFAM" id="SSF53850">
    <property type="entry name" value="Periplasmic binding protein-like II"/>
    <property type="match status" value="1"/>
</dbReference>
<reference evidence="4" key="1">
    <citation type="submission" date="2015-07" db="EMBL/GenBank/DDBJ databases">
        <title>Discovery of a poly(ethylene terephthalate assimilation.</title>
        <authorList>
            <person name="Yoshida S."/>
            <person name="Hiraga K."/>
            <person name="Takehana T."/>
            <person name="Taniguchi I."/>
            <person name="Yamaji H."/>
            <person name="Maeda Y."/>
            <person name="Toyohara K."/>
            <person name="Miyamoto K."/>
            <person name="Kimura Y."/>
            <person name="Oda K."/>
        </authorList>
    </citation>
    <scope>NUCLEOTIDE SEQUENCE [LARGE SCALE GENOMIC DNA]</scope>
    <source>
        <strain evidence="4">NBRC 110686 / TISTR 2288 / 201-F6</strain>
    </source>
</reference>
<dbReference type="RefSeq" id="WP_054018485.1">
    <property type="nucleotide sequence ID" value="NZ_BBYR01000007.1"/>
</dbReference>
<dbReference type="Pfam" id="PF03401">
    <property type="entry name" value="TctC"/>
    <property type="match status" value="1"/>
</dbReference>
<accession>A0A0K8NVC7</accession>
<organism evidence="3 4">
    <name type="scientific">Piscinibacter sakaiensis</name>
    <name type="common">Ideonella sakaiensis</name>
    <dbReference type="NCBI Taxonomy" id="1547922"/>
    <lineage>
        <taxon>Bacteria</taxon>
        <taxon>Pseudomonadati</taxon>
        <taxon>Pseudomonadota</taxon>
        <taxon>Betaproteobacteria</taxon>
        <taxon>Burkholderiales</taxon>
        <taxon>Sphaerotilaceae</taxon>
        <taxon>Piscinibacter</taxon>
    </lineage>
</organism>
<dbReference type="PROSITE" id="PS51318">
    <property type="entry name" value="TAT"/>
    <property type="match status" value="1"/>
</dbReference>
<dbReference type="InterPro" id="IPR005064">
    <property type="entry name" value="BUG"/>
</dbReference>
<evidence type="ECO:0000256" key="1">
    <source>
        <dbReference type="ARBA" id="ARBA00006987"/>
    </source>
</evidence>
<evidence type="ECO:0000313" key="3">
    <source>
        <dbReference type="EMBL" id="GAP34347.1"/>
    </source>
</evidence>
<dbReference type="InterPro" id="IPR042100">
    <property type="entry name" value="Bug_dom1"/>
</dbReference>
<evidence type="ECO:0000313" key="4">
    <source>
        <dbReference type="Proteomes" id="UP000037660"/>
    </source>
</evidence>
<dbReference type="PANTHER" id="PTHR42928:SF5">
    <property type="entry name" value="BLR1237 PROTEIN"/>
    <property type="match status" value="1"/>
</dbReference>
<evidence type="ECO:0000256" key="2">
    <source>
        <dbReference type="SAM" id="SignalP"/>
    </source>
</evidence>
<dbReference type="Gene3D" id="3.40.190.10">
    <property type="entry name" value="Periplasmic binding protein-like II"/>
    <property type="match status" value="1"/>
</dbReference>
<dbReference type="EMBL" id="BBYR01000007">
    <property type="protein sequence ID" value="GAP34347.1"/>
    <property type="molecule type" value="Genomic_DNA"/>
</dbReference>
<name>A0A0K8NVC7_PISS1</name>
<sequence length="333" mass="34768">MSLPRPAHRRGLIRLAAGTAGLLAALALPAGAWAQAAWPSKGPIKLVAVFPPGGSVDQVARILQPALQQALGQAVIVENKGGASGSIGTAEVARAEPDGQTWGVVFDTHGVNPALQRLPFDTRRDLTTAVLIGTSPMVISAHVDTPLKTWRDVVAATQGGKSLTYGTIGNGSLGHLAMTLLGKGAGLDFVHVPYKGGGPLMQDAIAGHVPLSIGSVFVAKPHLDSGRIRALAVTTAKRVPALPDVPSLAELGYANFEAPAWWALIAPAKTPPEILQRMNAELNKALRLPEVAARLAQQGIQVQGGTPAQAQAFVDRQLDTWAQVVRDHQIKAD</sequence>
<dbReference type="AlphaFoldDB" id="A0A0K8NVC7"/>
<dbReference type="OrthoDB" id="8678477at2"/>
<dbReference type="PIRSF" id="PIRSF017082">
    <property type="entry name" value="YflP"/>
    <property type="match status" value="1"/>
</dbReference>
<dbReference type="STRING" id="1547922.ISF6_4522"/>
<dbReference type="Gene3D" id="3.40.190.150">
    <property type="entry name" value="Bordetella uptake gene, domain 1"/>
    <property type="match status" value="1"/>
</dbReference>
<protein>
    <submittedName>
        <fullName evidence="3">Putative exported protein</fullName>
    </submittedName>
</protein>
<proteinExistence type="inferred from homology"/>
<dbReference type="CDD" id="cd13578">
    <property type="entry name" value="PBP2_Bug27"/>
    <property type="match status" value="1"/>
</dbReference>
<reference evidence="3 4" key="2">
    <citation type="journal article" date="2016" name="Science">
        <title>A bacterium that degrades and assimilates poly(ethylene terephthalate).</title>
        <authorList>
            <person name="Yoshida S."/>
            <person name="Hiraga K."/>
            <person name="Takehana T."/>
            <person name="Taniguchi I."/>
            <person name="Yamaji H."/>
            <person name="Maeda Y."/>
            <person name="Toyohara K."/>
            <person name="Miyamoto K."/>
            <person name="Kimura Y."/>
            <person name="Oda K."/>
        </authorList>
    </citation>
    <scope>NUCLEOTIDE SEQUENCE [LARGE SCALE GENOMIC DNA]</scope>
    <source>
        <strain evidence="4">NBRC 110686 / TISTR 2288 / 201-F6</strain>
    </source>
</reference>
<keyword evidence="4" id="KW-1185">Reference proteome</keyword>
<dbReference type="Proteomes" id="UP000037660">
    <property type="component" value="Unassembled WGS sequence"/>
</dbReference>
<feature type="signal peptide" evidence="2">
    <location>
        <begin position="1"/>
        <end position="34"/>
    </location>
</feature>
<feature type="chain" id="PRO_5005513414" evidence="2">
    <location>
        <begin position="35"/>
        <end position="333"/>
    </location>
</feature>
<dbReference type="PANTHER" id="PTHR42928">
    <property type="entry name" value="TRICARBOXYLATE-BINDING PROTEIN"/>
    <property type="match status" value="1"/>
</dbReference>